<feature type="domain" description="Transposase InsH N-terminal" evidence="1">
    <location>
        <begin position="17"/>
        <end position="114"/>
    </location>
</feature>
<accession>A0ABR6C454</accession>
<dbReference type="Proteomes" id="UP000587524">
    <property type="component" value="Unassembled WGS sequence"/>
</dbReference>
<organism evidence="2 3">
    <name type="scientific">Aminobacter ciceronei</name>
    <dbReference type="NCBI Taxonomy" id="150723"/>
    <lineage>
        <taxon>Bacteria</taxon>
        <taxon>Pseudomonadati</taxon>
        <taxon>Pseudomonadota</taxon>
        <taxon>Alphaproteobacteria</taxon>
        <taxon>Hyphomicrobiales</taxon>
        <taxon>Phyllobacteriaceae</taxon>
        <taxon>Aminobacter</taxon>
    </lineage>
</organism>
<evidence type="ECO:0000313" key="3">
    <source>
        <dbReference type="Proteomes" id="UP000587524"/>
    </source>
</evidence>
<feature type="non-terminal residue" evidence="2">
    <location>
        <position position="180"/>
    </location>
</feature>
<dbReference type="PANTHER" id="PTHR35604">
    <property type="entry name" value="TRANSPOSASE INSH FOR INSERTION SEQUENCE ELEMENT IS5A-RELATED"/>
    <property type="match status" value="1"/>
</dbReference>
<evidence type="ECO:0000313" key="2">
    <source>
        <dbReference type="EMBL" id="MBA9019365.1"/>
    </source>
</evidence>
<reference evidence="2 3" key="1">
    <citation type="submission" date="2020-08" db="EMBL/GenBank/DDBJ databases">
        <title>Genomic Encyclopedia of Type Strains, Phase IV (KMG-IV): sequencing the most valuable type-strain genomes for metagenomic binning, comparative biology and taxonomic classification.</title>
        <authorList>
            <person name="Goeker M."/>
        </authorList>
    </citation>
    <scope>NUCLEOTIDE SEQUENCE [LARGE SCALE GENOMIC DNA]</scope>
    <source>
        <strain evidence="2 3">DSM 17455</strain>
    </source>
</reference>
<dbReference type="InterPro" id="IPR008490">
    <property type="entry name" value="Transposase_InsH_N"/>
</dbReference>
<proteinExistence type="predicted"/>
<dbReference type="PANTHER" id="PTHR35604:SF2">
    <property type="entry name" value="TRANSPOSASE INSH FOR INSERTION SEQUENCE ELEMENT IS5A-RELATED"/>
    <property type="match status" value="1"/>
</dbReference>
<name>A0ABR6C454_9HYPH</name>
<sequence>MMLKRAGPEQTALEIVTLDQLVPVDHLLRKIDGVIDFSFIHDLTAPLYCADNGRPPLDPTLMFKALFIGYLFGVRSERQLVREIEVNVAYRWFLRLKLTDKVFDASTLSQNRRRRYQDETIAQAIFDRIVEQAIGAGLVDGTVLYTDSTHLKANANKGKYDLAMVAKSRADYWGELDRAI</sequence>
<evidence type="ECO:0000259" key="1">
    <source>
        <dbReference type="Pfam" id="PF05598"/>
    </source>
</evidence>
<dbReference type="EMBL" id="JACJHZ010000005">
    <property type="protein sequence ID" value="MBA9019365.1"/>
    <property type="molecule type" value="Genomic_DNA"/>
</dbReference>
<gene>
    <name evidence="2" type="ORF">HNQ97_001356</name>
</gene>
<keyword evidence="3" id="KW-1185">Reference proteome</keyword>
<comment type="caution">
    <text evidence="2">The sequence shown here is derived from an EMBL/GenBank/DDBJ whole genome shotgun (WGS) entry which is preliminary data.</text>
</comment>
<protein>
    <submittedName>
        <fullName evidence="2">Transposase</fullName>
    </submittedName>
</protein>
<dbReference type="Pfam" id="PF05598">
    <property type="entry name" value="DUF772"/>
    <property type="match status" value="1"/>
</dbReference>